<evidence type="ECO:0000313" key="1">
    <source>
        <dbReference type="EMBL" id="QIZ07791.1"/>
    </source>
</evidence>
<sequence length="56" mass="6896">MEKAMHSAHGVGYEDYRRHHTVRMRVEKRRKKDYINCRRMVADLDRLVHFNNRLKA</sequence>
<dbReference type="InterPro" id="IPR058676">
    <property type="entry name" value="YuzK"/>
</dbReference>
<dbReference type="EMBL" id="CP051128">
    <property type="protein sequence ID" value="QIZ07791.1"/>
    <property type="molecule type" value="Genomic_DNA"/>
</dbReference>
<name>A0A6H1P3C9_PRIMG</name>
<evidence type="ECO:0000313" key="2">
    <source>
        <dbReference type="Proteomes" id="UP000501868"/>
    </source>
</evidence>
<reference evidence="1 2" key="1">
    <citation type="submission" date="2020-04" db="EMBL/GenBank/DDBJ databases">
        <title>Genome-Wide Identification of 5-Methylcytosine Sites in Bacterial Genomes By High-Throughput Sequencing of MspJI Restriction Fragments.</title>
        <authorList>
            <person name="Wu V."/>
        </authorList>
    </citation>
    <scope>NUCLEOTIDE SEQUENCE [LARGE SCALE GENOMIC DNA]</scope>
    <source>
        <strain evidence="1 2">S2</strain>
    </source>
</reference>
<gene>
    <name evidence="1" type="ORF">HFZ78_14540</name>
</gene>
<organism evidence="1 2">
    <name type="scientific">Priestia megaterium</name>
    <name type="common">Bacillus megaterium</name>
    <dbReference type="NCBI Taxonomy" id="1404"/>
    <lineage>
        <taxon>Bacteria</taxon>
        <taxon>Bacillati</taxon>
        <taxon>Bacillota</taxon>
        <taxon>Bacilli</taxon>
        <taxon>Bacillales</taxon>
        <taxon>Bacillaceae</taxon>
        <taxon>Priestia</taxon>
    </lineage>
</organism>
<protein>
    <submittedName>
        <fullName evidence="1">Uncharacterized protein</fullName>
    </submittedName>
</protein>
<dbReference type="AlphaFoldDB" id="A0A6H1P3C9"/>
<dbReference type="Proteomes" id="UP000501868">
    <property type="component" value="Chromosome"/>
</dbReference>
<dbReference type="Pfam" id="PF26149">
    <property type="entry name" value="YuzK"/>
    <property type="match status" value="1"/>
</dbReference>
<accession>A0A6H1P3C9</accession>
<proteinExistence type="predicted"/>
<reference evidence="1 2" key="2">
    <citation type="submission" date="2020-04" db="EMBL/GenBank/DDBJ databases">
        <authorList>
            <person name="Fomenkov A."/>
            <person name="Anton B.P."/>
            <person name="Roberts R.J."/>
        </authorList>
    </citation>
    <scope>NUCLEOTIDE SEQUENCE [LARGE SCALE GENOMIC DNA]</scope>
    <source>
        <strain evidence="1 2">S2</strain>
    </source>
</reference>